<keyword evidence="1" id="KW-0732">Signal</keyword>
<dbReference type="PaxDb" id="8022-A0A060XME5"/>
<dbReference type="AlphaFoldDB" id="A0A060XME5"/>
<organism evidence="3 4">
    <name type="scientific">Oncorhynchus mykiss</name>
    <name type="common">Rainbow trout</name>
    <name type="synonym">Salmo gairdneri</name>
    <dbReference type="NCBI Taxonomy" id="8022"/>
    <lineage>
        <taxon>Eukaryota</taxon>
        <taxon>Metazoa</taxon>
        <taxon>Chordata</taxon>
        <taxon>Craniata</taxon>
        <taxon>Vertebrata</taxon>
        <taxon>Euteleostomi</taxon>
        <taxon>Actinopterygii</taxon>
        <taxon>Neopterygii</taxon>
        <taxon>Teleostei</taxon>
        <taxon>Protacanthopterygii</taxon>
        <taxon>Salmoniformes</taxon>
        <taxon>Salmonidae</taxon>
        <taxon>Salmoninae</taxon>
        <taxon>Oncorhynchus</taxon>
    </lineage>
</organism>
<dbReference type="EMBL" id="FR905601">
    <property type="protein sequence ID" value="CDQ80402.1"/>
    <property type="molecule type" value="Genomic_DNA"/>
</dbReference>
<reference evidence="3" key="2">
    <citation type="submission" date="2014-03" db="EMBL/GenBank/DDBJ databases">
        <authorList>
            <person name="Genoscope - CEA"/>
        </authorList>
    </citation>
    <scope>NUCLEOTIDE SEQUENCE</scope>
</reference>
<sequence length="131" mass="15478">MWIYNIIFTLLIVRYSECRRNALQDYKRSDGVRLVQLPDSALHTKSRKLSIVKCARGCSRNKILLFTCRAFLYDQKNRKCQWLSFDRNSPGVQSQHDFNYQLYQKKGIVHYLPVFLSFCPPALSPFSLYCQ</sequence>
<dbReference type="SUPFAM" id="SSF57414">
    <property type="entry name" value="Hairpin loop containing domain-like"/>
    <property type="match status" value="1"/>
</dbReference>
<name>A0A060XME5_ONCMY</name>
<dbReference type="PROSITE" id="PS50948">
    <property type="entry name" value="PAN"/>
    <property type="match status" value="1"/>
</dbReference>
<evidence type="ECO:0000256" key="1">
    <source>
        <dbReference type="SAM" id="SignalP"/>
    </source>
</evidence>
<dbReference type="STRING" id="8022.A0A060XME5"/>
<dbReference type="Proteomes" id="UP000193380">
    <property type="component" value="Unassembled WGS sequence"/>
</dbReference>
<proteinExistence type="predicted"/>
<dbReference type="Pfam" id="PF00024">
    <property type="entry name" value="PAN_1"/>
    <property type="match status" value="1"/>
</dbReference>
<evidence type="ECO:0000259" key="2">
    <source>
        <dbReference type="PROSITE" id="PS50948"/>
    </source>
</evidence>
<dbReference type="Gene3D" id="3.50.4.10">
    <property type="entry name" value="Hepatocyte Growth Factor"/>
    <property type="match status" value="1"/>
</dbReference>
<evidence type="ECO:0000313" key="3">
    <source>
        <dbReference type="EMBL" id="CDQ80402.1"/>
    </source>
</evidence>
<feature type="signal peptide" evidence="1">
    <location>
        <begin position="1"/>
        <end position="18"/>
    </location>
</feature>
<evidence type="ECO:0000313" key="4">
    <source>
        <dbReference type="Proteomes" id="UP000193380"/>
    </source>
</evidence>
<gene>
    <name evidence="3" type="ORF">GSONMT00035211001</name>
</gene>
<protein>
    <recommendedName>
        <fullName evidence="2">Apple domain-containing protein</fullName>
    </recommendedName>
</protein>
<reference evidence="3" key="1">
    <citation type="journal article" date="2014" name="Nat. Commun.">
        <title>The rainbow trout genome provides novel insights into evolution after whole-genome duplication in vertebrates.</title>
        <authorList>
            <person name="Berthelot C."/>
            <person name="Brunet F."/>
            <person name="Chalopin D."/>
            <person name="Juanchich A."/>
            <person name="Bernard M."/>
            <person name="Noel B."/>
            <person name="Bento P."/>
            <person name="Da Silva C."/>
            <person name="Labadie K."/>
            <person name="Alberti A."/>
            <person name="Aury J.M."/>
            <person name="Louis A."/>
            <person name="Dehais P."/>
            <person name="Bardou P."/>
            <person name="Montfort J."/>
            <person name="Klopp C."/>
            <person name="Cabau C."/>
            <person name="Gaspin C."/>
            <person name="Thorgaard G.H."/>
            <person name="Boussaha M."/>
            <person name="Quillet E."/>
            <person name="Guyomard R."/>
            <person name="Galiana D."/>
            <person name="Bobe J."/>
            <person name="Volff J.N."/>
            <person name="Genet C."/>
            <person name="Wincker P."/>
            <person name="Jaillon O."/>
            <person name="Roest Crollius H."/>
            <person name="Guiguen Y."/>
        </authorList>
    </citation>
    <scope>NUCLEOTIDE SEQUENCE [LARGE SCALE GENOMIC DNA]</scope>
</reference>
<feature type="chain" id="PRO_5001590779" description="Apple domain-containing protein" evidence="1">
    <location>
        <begin position="19"/>
        <end position="131"/>
    </location>
</feature>
<feature type="domain" description="Apple" evidence="2">
    <location>
        <begin position="18"/>
        <end position="107"/>
    </location>
</feature>
<accession>A0A060XME5</accession>
<dbReference type="SMART" id="SM00473">
    <property type="entry name" value="PAN_AP"/>
    <property type="match status" value="1"/>
</dbReference>
<dbReference type="CDD" id="cd01099">
    <property type="entry name" value="PAN_AP_HGF"/>
    <property type="match status" value="1"/>
</dbReference>
<dbReference type="InterPro" id="IPR003609">
    <property type="entry name" value="Pan_app"/>
</dbReference>